<sequence>MTVETQLSVLPDLLRERARLTPDALAYRQCVDGVWRDWTWGEAAREGARWQAAFVASGMKAGDRVALCLHNSTEWVFFDQAALALALVVVPLYFDDRPENMAYCLNDAGARLLLLESGKQWPLLHHEAKTVEQVVCLDAEGAGHDPRVHPLHVWLARGTGITPALPALPALKPETLATIVYTSGTTGRPKGVMLSHRNILSNVQASVKAIPAHVHDSFLSFLPLSHMFERTCGYYSSIGAGSQTIYARGIPLLAEDMLSQRPTFLIAVPRIFERIWGRMQEQMPPGSPKRRLFDKAVEVGWRRFRGQASFTDRLWWPVLKALVAKKLYRRLGGRIRLIIVGGAAFSPDLARVFMGLGLPILQGYGLTETSPVIAANREGDNDPHTVGRPLEGVEVRCSEAGELLVRGPNVMLGYWNNPAATANTVDTDGWLHTGDVVTIRDGRIRITGRVKDIIVMSNGEKVPPGDIEAAILRDPVFEQVMLIGEGRPKLGLVTVSALDDPEQLVERANAQLEDFPGYARIVGVIRSAEPWTVENGMLTPTLKIKRPVVEKQFASRIEALYAREIGSRRR</sequence>
<protein>
    <recommendedName>
        <fullName evidence="3">AMP-dependent synthetase/ligase domain-containing protein</fullName>
    </recommendedName>
</protein>
<accession>A0A1F6T6X2</accession>
<comment type="caution">
    <text evidence="4">The sequence shown here is derived from an EMBL/GenBank/DDBJ whole genome shotgun (WGS) entry which is preliminary data.</text>
</comment>
<dbReference type="PROSITE" id="PS00455">
    <property type="entry name" value="AMP_BINDING"/>
    <property type="match status" value="1"/>
</dbReference>
<dbReference type="PANTHER" id="PTHR43272:SF33">
    <property type="entry name" value="AMP-BINDING DOMAIN-CONTAINING PROTEIN-RELATED"/>
    <property type="match status" value="1"/>
</dbReference>
<dbReference type="Pfam" id="PF00501">
    <property type="entry name" value="AMP-binding"/>
    <property type="match status" value="1"/>
</dbReference>
<dbReference type="SUPFAM" id="SSF56801">
    <property type="entry name" value="Acetyl-CoA synthetase-like"/>
    <property type="match status" value="1"/>
</dbReference>
<keyword evidence="2" id="KW-0067">ATP-binding</keyword>
<dbReference type="Pfam" id="PF23562">
    <property type="entry name" value="AMP-binding_C_3"/>
    <property type="match status" value="1"/>
</dbReference>
<dbReference type="PANTHER" id="PTHR43272">
    <property type="entry name" value="LONG-CHAIN-FATTY-ACID--COA LIGASE"/>
    <property type="match status" value="1"/>
</dbReference>
<proteinExistence type="predicted"/>
<evidence type="ECO:0000256" key="2">
    <source>
        <dbReference type="ARBA" id="ARBA00022840"/>
    </source>
</evidence>
<dbReference type="GO" id="GO:0005524">
    <property type="term" value="F:ATP binding"/>
    <property type="evidence" value="ECO:0007669"/>
    <property type="project" value="UniProtKB-KW"/>
</dbReference>
<dbReference type="STRING" id="1817756.A2140_00485"/>
<evidence type="ECO:0000313" key="5">
    <source>
        <dbReference type="Proteomes" id="UP000178379"/>
    </source>
</evidence>
<dbReference type="Proteomes" id="UP000178379">
    <property type="component" value="Unassembled WGS sequence"/>
</dbReference>
<dbReference type="AlphaFoldDB" id="A0A1F6T6X2"/>
<dbReference type="GO" id="GO:0004467">
    <property type="term" value="F:long-chain fatty acid-CoA ligase activity"/>
    <property type="evidence" value="ECO:0007669"/>
    <property type="project" value="TreeGrafter"/>
</dbReference>
<reference evidence="4 5" key="1">
    <citation type="journal article" date="2016" name="Nat. Commun.">
        <title>Thousands of microbial genomes shed light on interconnected biogeochemical processes in an aquifer system.</title>
        <authorList>
            <person name="Anantharaman K."/>
            <person name="Brown C.T."/>
            <person name="Hug L.A."/>
            <person name="Sharon I."/>
            <person name="Castelle C.J."/>
            <person name="Probst A.J."/>
            <person name="Thomas B.C."/>
            <person name="Singh A."/>
            <person name="Wilkins M.J."/>
            <person name="Karaoz U."/>
            <person name="Brodie E.L."/>
            <person name="Williams K.H."/>
            <person name="Hubbard S.S."/>
            <person name="Banfield J.F."/>
        </authorList>
    </citation>
    <scope>NUCLEOTIDE SEQUENCE [LARGE SCALE GENOMIC DNA]</scope>
</reference>
<dbReference type="GO" id="GO:0016020">
    <property type="term" value="C:membrane"/>
    <property type="evidence" value="ECO:0007669"/>
    <property type="project" value="TreeGrafter"/>
</dbReference>
<feature type="domain" description="AMP-dependent synthetase/ligase" evidence="3">
    <location>
        <begin position="15"/>
        <end position="415"/>
    </location>
</feature>
<evidence type="ECO:0000259" key="3">
    <source>
        <dbReference type="Pfam" id="PF00501"/>
    </source>
</evidence>
<evidence type="ECO:0000313" key="4">
    <source>
        <dbReference type="EMBL" id="OGI40887.1"/>
    </source>
</evidence>
<keyword evidence="1" id="KW-0547">Nucleotide-binding</keyword>
<dbReference type="InterPro" id="IPR020845">
    <property type="entry name" value="AMP-binding_CS"/>
</dbReference>
<dbReference type="Gene3D" id="3.40.50.12780">
    <property type="entry name" value="N-terminal domain of ligase-like"/>
    <property type="match status" value="1"/>
</dbReference>
<dbReference type="EMBL" id="MFSQ01000048">
    <property type="protein sequence ID" value="OGI40887.1"/>
    <property type="molecule type" value="Genomic_DNA"/>
</dbReference>
<gene>
    <name evidence="4" type="ORF">A2140_00485</name>
</gene>
<dbReference type="CDD" id="cd05907">
    <property type="entry name" value="VL_LC_FACS_like"/>
    <property type="match status" value="1"/>
</dbReference>
<dbReference type="InterPro" id="IPR000873">
    <property type="entry name" value="AMP-dep_synth/lig_dom"/>
</dbReference>
<organism evidence="4 5">
    <name type="scientific">Candidatus Muproteobacteria bacterium RBG_16_62_13</name>
    <dbReference type="NCBI Taxonomy" id="1817756"/>
    <lineage>
        <taxon>Bacteria</taxon>
        <taxon>Pseudomonadati</taxon>
        <taxon>Pseudomonadota</taxon>
        <taxon>Candidatus Muproteobacteria</taxon>
    </lineage>
</organism>
<name>A0A1F6T6X2_9PROT</name>
<dbReference type="InterPro" id="IPR042099">
    <property type="entry name" value="ANL_N_sf"/>
</dbReference>
<evidence type="ECO:0000256" key="1">
    <source>
        <dbReference type="ARBA" id="ARBA00022741"/>
    </source>
</evidence>